<sequence length="76" mass="8764">MFFSSLRRASDACSVFIYNISSSTSILIEDLPLVFQRDNKFQHFFSLPSFRGFPLLSTFFVVPHAVVNLPLNLFSW</sequence>
<accession>A0A0C3D9I5</accession>
<dbReference type="EMBL" id="KN822101">
    <property type="protein sequence ID" value="KIM57395.1"/>
    <property type="molecule type" value="Genomic_DNA"/>
</dbReference>
<dbReference type="Proteomes" id="UP000053989">
    <property type="component" value="Unassembled WGS sequence"/>
</dbReference>
<reference evidence="1 2" key="1">
    <citation type="submission" date="2014-04" db="EMBL/GenBank/DDBJ databases">
        <authorList>
            <consortium name="DOE Joint Genome Institute"/>
            <person name="Kuo A."/>
            <person name="Kohler A."/>
            <person name="Nagy L.G."/>
            <person name="Floudas D."/>
            <person name="Copeland A."/>
            <person name="Barry K.W."/>
            <person name="Cichocki N."/>
            <person name="Veneault-Fourrey C."/>
            <person name="LaButti K."/>
            <person name="Lindquist E.A."/>
            <person name="Lipzen A."/>
            <person name="Lundell T."/>
            <person name="Morin E."/>
            <person name="Murat C."/>
            <person name="Sun H."/>
            <person name="Tunlid A."/>
            <person name="Henrissat B."/>
            <person name="Grigoriev I.V."/>
            <person name="Hibbett D.S."/>
            <person name="Martin F."/>
            <person name="Nordberg H.P."/>
            <person name="Cantor M.N."/>
            <person name="Hua S.X."/>
        </authorList>
    </citation>
    <scope>NUCLEOTIDE SEQUENCE [LARGE SCALE GENOMIC DNA]</scope>
    <source>
        <strain evidence="1 2">Foug A</strain>
    </source>
</reference>
<proteinExistence type="predicted"/>
<gene>
    <name evidence="1" type="ORF">SCLCIDRAFT_1134168</name>
</gene>
<protein>
    <submittedName>
        <fullName evidence="1">Uncharacterized protein</fullName>
    </submittedName>
</protein>
<name>A0A0C3D9I5_9AGAM</name>
<keyword evidence="2" id="KW-1185">Reference proteome</keyword>
<dbReference type="InParanoid" id="A0A0C3D9I5"/>
<reference evidence="2" key="2">
    <citation type="submission" date="2015-01" db="EMBL/GenBank/DDBJ databases">
        <title>Evolutionary Origins and Diversification of the Mycorrhizal Mutualists.</title>
        <authorList>
            <consortium name="DOE Joint Genome Institute"/>
            <consortium name="Mycorrhizal Genomics Consortium"/>
            <person name="Kohler A."/>
            <person name="Kuo A."/>
            <person name="Nagy L.G."/>
            <person name="Floudas D."/>
            <person name="Copeland A."/>
            <person name="Barry K.W."/>
            <person name="Cichocki N."/>
            <person name="Veneault-Fourrey C."/>
            <person name="LaButti K."/>
            <person name="Lindquist E.A."/>
            <person name="Lipzen A."/>
            <person name="Lundell T."/>
            <person name="Morin E."/>
            <person name="Murat C."/>
            <person name="Riley R."/>
            <person name="Ohm R."/>
            <person name="Sun H."/>
            <person name="Tunlid A."/>
            <person name="Henrissat B."/>
            <person name="Grigoriev I.V."/>
            <person name="Hibbett D.S."/>
            <person name="Martin F."/>
        </authorList>
    </citation>
    <scope>NUCLEOTIDE SEQUENCE [LARGE SCALE GENOMIC DNA]</scope>
    <source>
        <strain evidence="2">Foug A</strain>
    </source>
</reference>
<evidence type="ECO:0000313" key="1">
    <source>
        <dbReference type="EMBL" id="KIM57395.1"/>
    </source>
</evidence>
<dbReference type="AlphaFoldDB" id="A0A0C3D9I5"/>
<evidence type="ECO:0000313" key="2">
    <source>
        <dbReference type="Proteomes" id="UP000053989"/>
    </source>
</evidence>
<organism evidence="1 2">
    <name type="scientific">Scleroderma citrinum Foug A</name>
    <dbReference type="NCBI Taxonomy" id="1036808"/>
    <lineage>
        <taxon>Eukaryota</taxon>
        <taxon>Fungi</taxon>
        <taxon>Dikarya</taxon>
        <taxon>Basidiomycota</taxon>
        <taxon>Agaricomycotina</taxon>
        <taxon>Agaricomycetes</taxon>
        <taxon>Agaricomycetidae</taxon>
        <taxon>Boletales</taxon>
        <taxon>Sclerodermatineae</taxon>
        <taxon>Sclerodermataceae</taxon>
        <taxon>Scleroderma</taxon>
    </lineage>
</organism>
<dbReference type="HOGENOM" id="CLU_2655943_0_0_1"/>